<comment type="catalytic activity">
    <reaction evidence="7">
        <text>P(1),P(3)-bis(5'-adenosyl) triphosphate + H2O = AMP + ADP + 2 H(+)</text>
        <dbReference type="Rhea" id="RHEA:13893"/>
        <dbReference type="ChEBI" id="CHEBI:15377"/>
        <dbReference type="ChEBI" id="CHEBI:15378"/>
        <dbReference type="ChEBI" id="CHEBI:58529"/>
        <dbReference type="ChEBI" id="CHEBI:456215"/>
        <dbReference type="ChEBI" id="CHEBI:456216"/>
        <dbReference type="EC" id="3.6.1.29"/>
    </reaction>
</comment>
<keyword evidence="10" id="KW-1185">Reference proteome</keyword>
<evidence type="ECO:0000256" key="7">
    <source>
        <dbReference type="RuleBase" id="RU366076"/>
    </source>
</evidence>
<dbReference type="STRING" id="1116229.S3DMX6"/>
<feature type="binding site" evidence="4">
    <location>
        <position position="38"/>
    </location>
    <ligand>
        <name>substrate</name>
    </ligand>
</feature>
<evidence type="ECO:0000259" key="8">
    <source>
        <dbReference type="PROSITE" id="PS51084"/>
    </source>
</evidence>
<keyword evidence="2 7" id="KW-0378">Hydrolase</keyword>
<evidence type="ECO:0000256" key="6">
    <source>
        <dbReference type="PROSITE-ProRule" id="PRU00464"/>
    </source>
</evidence>
<evidence type="ECO:0000256" key="1">
    <source>
        <dbReference type="ARBA" id="ARBA00022741"/>
    </source>
</evidence>
<dbReference type="Gene3D" id="3.30.428.10">
    <property type="entry name" value="HIT-like"/>
    <property type="match status" value="1"/>
</dbReference>
<dbReference type="OMA" id="QVVHQFI"/>
<dbReference type="InterPro" id="IPR019808">
    <property type="entry name" value="Histidine_triad_CS"/>
</dbReference>
<dbReference type="eggNOG" id="KOG3379">
    <property type="taxonomic scope" value="Eukaryota"/>
</dbReference>
<evidence type="ECO:0000256" key="3">
    <source>
        <dbReference type="PIRSR" id="PIRSR639383-1"/>
    </source>
</evidence>
<dbReference type="PROSITE" id="PS51084">
    <property type="entry name" value="HIT_2"/>
    <property type="match status" value="1"/>
</dbReference>
<reference evidence="9 10" key="1">
    <citation type="journal article" date="2013" name="BMC Genomics">
        <title>Genomics-driven discovery of the pneumocandin biosynthetic gene cluster in the fungus Glarea lozoyensis.</title>
        <authorList>
            <person name="Chen L."/>
            <person name="Yue Q."/>
            <person name="Zhang X."/>
            <person name="Xiang M."/>
            <person name="Wang C."/>
            <person name="Li S."/>
            <person name="Che Y."/>
            <person name="Ortiz-Lopez F.J."/>
            <person name="Bills G.F."/>
            <person name="Liu X."/>
            <person name="An Z."/>
        </authorList>
    </citation>
    <scope>NUCLEOTIDE SEQUENCE [LARGE SCALE GENOMIC DNA]</scope>
    <source>
        <strain evidence="10">ATCC 20868 / MF5171</strain>
    </source>
</reference>
<dbReference type="SUPFAM" id="SSF54197">
    <property type="entry name" value="HIT-like"/>
    <property type="match status" value="1"/>
</dbReference>
<dbReference type="KEGG" id="glz:GLAREA_04629"/>
<comment type="cofactor">
    <cofactor evidence="7">
        <name>Mn(2+)</name>
        <dbReference type="ChEBI" id="CHEBI:29035"/>
    </cofactor>
</comment>
<sequence>MEQNCLPEDLESSPRIFYQFVVTQQMFYHTSLSFAFVNIKPLLPGHVLVSPCRIVPRLSDLTREEVTDLFITVQRVGRMLERVYSASALNIPIQDGWDAGQSVPHLHVHLVPRTPSDLDSEGGPDAIYDRLEGVDGDLMQQFRRLRPRQPNVDEDSLEARSVEVMKQEADMLRLEMQRDLTSTKTG</sequence>
<dbReference type="EMBL" id="KE145369">
    <property type="protein sequence ID" value="EPE27838.1"/>
    <property type="molecule type" value="Genomic_DNA"/>
</dbReference>
<dbReference type="InterPro" id="IPR036265">
    <property type="entry name" value="HIT-like_sf"/>
</dbReference>
<feature type="binding site" evidence="4">
    <location>
        <position position="94"/>
    </location>
    <ligand>
        <name>substrate</name>
    </ligand>
</feature>
<feature type="site" description="Important for induction of apoptosis" evidence="5">
    <location>
        <position position="128"/>
    </location>
</feature>
<dbReference type="RefSeq" id="XP_008085197.1">
    <property type="nucleotide sequence ID" value="XM_008087006.1"/>
</dbReference>
<feature type="binding site" evidence="4">
    <location>
        <position position="109"/>
    </location>
    <ligand>
        <name>substrate</name>
    </ligand>
</feature>
<dbReference type="GO" id="GO:0047710">
    <property type="term" value="F:bis(5'-adenosyl)-triphosphatase activity"/>
    <property type="evidence" value="ECO:0007669"/>
    <property type="project" value="UniProtKB-UniRule"/>
</dbReference>
<feature type="short sequence motif" description="Histidine triad motif" evidence="6">
    <location>
        <begin position="105"/>
        <end position="109"/>
    </location>
</feature>
<dbReference type="CDD" id="cd01275">
    <property type="entry name" value="FHIT"/>
    <property type="match status" value="1"/>
</dbReference>
<dbReference type="OrthoDB" id="680339at2759"/>
<dbReference type="PANTHER" id="PTHR46243:SF1">
    <property type="entry name" value="BIS(5'-ADENOSYL)-TRIPHOSPHATASE"/>
    <property type="match status" value="1"/>
</dbReference>
<feature type="active site" description="Tele-AMP-histidine intermediate" evidence="3">
    <location>
        <position position="107"/>
    </location>
</feature>
<gene>
    <name evidence="9" type="ORF">GLAREA_04629</name>
</gene>
<protein>
    <recommendedName>
        <fullName evidence="7">Bis(5'-adenosyl)-triphosphatase</fullName>
        <ecNumber evidence="7">3.6.1.29</ecNumber>
    </recommendedName>
</protein>
<dbReference type="InterPro" id="IPR039383">
    <property type="entry name" value="FHIT"/>
</dbReference>
<dbReference type="InterPro" id="IPR051884">
    <property type="entry name" value="Bis(5'-adenosyl)-TPase_reg"/>
</dbReference>
<evidence type="ECO:0000256" key="2">
    <source>
        <dbReference type="ARBA" id="ARBA00022801"/>
    </source>
</evidence>
<dbReference type="Proteomes" id="UP000016922">
    <property type="component" value="Unassembled WGS sequence"/>
</dbReference>
<dbReference type="FunFam" id="3.30.428.10:FF:000011">
    <property type="entry name" value="Fragile histidine triad"/>
    <property type="match status" value="1"/>
</dbReference>
<dbReference type="GO" id="GO:0000166">
    <property type="term" value="F:nucleotide binding"/>
    <property type="evidence" value="ECO:0007669"/>
    <property type="project" value="UniProtKB-KW"/>
</dbReference>
<accession>S3DMX6</accession>
<dbReference type="InterPro" id="IPR011146">
    <property type="entry name" value="HIT-like"/>
</dbReference>
<dbReference type="GeneID" id="19463684"/>
<evidence type="ECO:0000313" key="9">
    <source>
        <dbReference type="EMBL" id="EPE27838.1"/>
    </source>
</evidence>
<feature type="domain" description="HIT" evidence="8">
    <location>
        <begin position="13"/>
        <end position="120"/>
    </location>
</feature>
<dbReference type="EC" id="3.6.1.29" evidence="7"/>
<evidence type="ECO:0000256" key="5">
    <source>
        <dbReference type="PIRSR" id="PIRSR639383-3"/>
    </source>
</evidence>
<organism evidence="9 10">
    <name type="scientific">Glarea lozoyensis (strain ATCC 20868 / MF5171)</name>
    <dbReference type="NCBI Taxonomy" id="1116229"/>
    <lineage>
        <taxon>Eukaryota</taxon>
        <taxon>Fungi</taxon>
        <taxon>Dikarya</taxon>
        <taxon>Ascomycota</taxon>
        <taxon>Pezizomycotina</taxon>
        <taxon>Leotiomycetes</taxon>
        <taxon>Helotiales</taxon>
        <taxon>Helotiaceae</taxon>
        <taxon>Glarea</taxon>
    </lineage>
</organism>
<evidence type="ECO:0000313" key="10">
    <source>
        <dbReference type="Proteomes" id="UP000016922"/>
    </source>
</evidence>
<dbReference type="PROSITE" id="PS00892">
    <property type="entry name" value="HIT_1"/>
    <property type="match status" value="1"/>
</dbReference>
<dbReference type="PANTHER" id="PTHR46243">
    <property type="entry name" value="BIS(5'-ADENOSYL)-TRIPHOSPHATASE"/>
    <property type="match status" value="1"/>
</dbReference>
<keyword evidence="1 7" id="KW-0547">Nucleotide-binding</keyword>
<feature type="binding site" evidence="4">
    <location>
        <begin position="100"/>
        <end position="103"/>
    </location>
    <ligand>
        <name>substrate</name>
    </ligand>
</feature>
<dbReference type="AlphaFoldDB" id="S3DMX6"/>
<evidence type="ECO:0000256" key="4">
    <source>
        <dbReference type="PIRSR" id="PIRSR639383-2"/>
    </source>
</evidence>
<proteinExistence type="predicted"/>
<name>S3DMX6_GLAL2</name>
<dbReference type="Pfam" id="PF01230">
    <property type="entry name" value="HIT"/>
    <property type="match status" value="1"/>
</dbReference>
<dbReference type="HOGENOM" id="CLU_056776_7_3_1"/>